<dbReference type="InterPro" id="IPR014030">
    <property type="entry name" value="Ketoacyl_synth_N"/>
</dbReference>
<dbReference type="GO" id="GO:0006633">
    <property type="term" value="P:fatty acid biosynthetic process"/>
    <property type="evidence" value="ECO:0007669"/>
    <property type="project" value="TreeGrafter"/>
</dbReference>
<dbReference type="InterPro" id="IPR032821">
    <property type="entry name" value="PKS_assoc"/>
</dbReference>
<keyword evidence="4" id="KW-1185">Reference proteome</keyword>
<dbReference type="Gene3D" id="3.40.366.10">
    <property type="entry name" value="Malonyl-Coenzyme A Acyl Carrier Protein, domain 2"/>
    <property type="match status" value="1"/>
</dbReference>
<dbReference type="AlphaFoldDB" id="A0A8J6HPT3"/>
<dbReference type="EMBL" id="JABDTM020018349">
    <property type="protein sequence ID" value="KAH0818113.1"/>
    <property type="molecule type" value="Genomic_DNA"/>
</dbReference>
<evidence type="ECO:0000313" key="4">
    <source>
        <dbReference type="Proteomes" id="UP000719412"/>
    </source>
</evidence>
<evidence type="ECO:0000313" key="3">
    <source>
        <dbReference type="EMBL" id="KAH0818113.1"/>
    </source>
</evidence>
<proteinExistence type="inferred from homology"/>
<dbReference type="PANTHER" id="PTHR43775:SF23">
    <property type="entry name" value="FATTY ACID SYNTHASE 3"/>
    <property type="match status" value="1"/>
</dbReference>
<protein>
    <recommendedName>
        <fullName evidence="2">Ketosynthase family 3 (KS3) domain-containing protein</fullName>
    </recommendedName>
</protein>
<organism evidence="3 4">
    <name type="scientific">Tenebrio molitor</name>
    <name type="common">Yellow mealworm beetle</name>
    <dbReference type="NCBI Taxonomy" id="7067"/>
    <lineage>
        <taxon>Eukaryota</taxon>
        <taxon>Metazoa</taxon>
        <taxon>Ecdysozoa</taxon>
        <taxon>Arthropoda</taxon>
        <taxon>Hexapoda</taxon>
        <taxon>Insecta</taxon>
        <taxon>Pterygota</taxon>
        <taxon>Neoptera</taxon>
        <taxon>Endopterygota</taxon>
        <taxon>Coleoptera</taxon>
        <taxon>Polyphaga</taxon>
        <taxon>Cucujiformia</taxon>
        <taxon>Tenebrionidae</taxon>
        <taxon>Tenebrio</taxon>
    </lineage>
</organism>
<dbReference type="Pfam" id="PF02801">
    <property type="entry name" value="Ketoacyl-synt_C"/>
    <property type="match status" value="1"/>
</dbReference>
<dbReference type="CDD" id="cd00833">
    <property type="entry name" value="PKS"/>
    <property type="match status" value="1"/>
</dbReference>
<dbReference type="Pfam" id="PF16197">
    <property type="entry name" value="KAsynt_C_assoc"/>
    <property type="match status" value="1"/>
</dbReference>
<dbReference type="InterPro" id="IPR016039">
    <property type="entry name" value="Thiolase-like"/>
</dbReference>
<dbReference type="Proteomes" id="UP000719412">
    <property type="component" value="Unassembled WGS sequence"/>
</dbReference>
<dbReference type="SUPFAM" id="SSF53901">
    <property type="entry name" value="Thiolase-like"/>
    <property type="match status" value="1"/>
</dbReference>
<dbReference type="InterPro" id="IPR050091">
    <property type="entry name" value="PKS_NRPS_Biosynth_Enz"/>
</dbReference>
<evidence type="ECO:0000256" key="1">
    <source>
        <dbReference type="RuleBase" id="RU003694"/>
    </source>
</evidence>
<dbReference type="Gene3D" id="3.30.70.3290">
    <property type="match status" value="2"/>
</dbReference>
<comment type="caution">
    <text evidence="3">The sequence shown here is derived from an EMBL/GenBank/DDBJ whole genome shotgun (WGS) entry which is preliminary data.</text>
</comment>
<dbReference type="InterPro" id="IPR001227">
    <property type="entry name" value="Ac_transferase_dom_sf"/>
</dbReference>
<comment type="similarity">
    <text evidence="1">Belongs to the thiolase-like superfamily. Beta-ketoacyl-ACP synthases family.</text>
</comment>
<sequence length="864" mass="96682">MSHNGDTNFQYGKWLASPSEGEEVVISGVSARFPKCHNVEEFWENLLQGRNMVGDDPHRWNEHCPDILKKVGTIPDVSKFDPGFFGIHSRQAHNMDPLTRKLLEVAVEAVVDGGVHPSELKGTNTGVFVGCSWSESEEVFLDKFVENQQFGLTGYLRCMMANRISYFFQVKGPSFVVDTACNSFMTALDNAFRAIRTGQCDNALVGSGNILVHPGPTLQCYQIGLLSEDGCSKVFDESANGYVRSEAVGCVFLQKAKDSRRIYAQIHHSRISCDGFKPKGLLSPSEVQLLKEVYNECGITPDQVSFVEAHAAGTKVGDLQEVEVIDEGLGQLRQKPLLIGSVKSNVGHAEAASGVCSVMKALLAIENDVVAPNLHLKKVKKGMVGIEEGRLLPVTKKTFLEGDDVVIEINNFGFGGSNGHLILKRFVRNKSQEREVMDDFPRLVCVSGRTEEAVITTLKGLNGKQVDVEHVGLIHQVFKRNISAHPYRGFTILSKKQHLETSPYFPSIQPPPFYIKFGNFDLSYKSVGMYFSNFPVFTTTMEKISTILNKNMMNLLYHKNKNCCDDNIGAISVQLGVVDLLKELELKPKGIWTNSFNKLAHAYLNQVLTLKQTLQQAIIKIEKETNNNLEVIRSVSKDEMEIIPKNSILLDLSDRDMVLANNPDLFIQILGSLYLQGHNPQLHKLYPSVNFPVSRMTPNTSSLVKWKHDEDWLTYKFTTPNNLMQMTESINVQIEECKYLQGNVIGGRNLFPVSGYLHLVWKLFAPALQNTCPVVFENCKFIRTVTLSESNYTTFNVSIQRGSGNFEIMEDNTLVAKGRIFSVENMNDDTGVPDFDEGVAANILQSDEIYRELHLRGYSYRSVN</sequence>
<dbReference type="PROSITE" id="PS52004">
    <property type="entry name" value="KS3_2"/>
    <property type="match status" value="1"/>
</dbReference>
<dbReference type="PANTHER" id="PTHR43775">
    <property type="entry name" value="FATTY ACID SYNTHASE"/>
    <property type="match status" value="1"/>
</dbReference>
<name>A0A8J6HPT3_TENMO</name>
<dbReference type="Gene3D" id="3.10.129.110">
    <property type="entry name" value="Polyketide synthase dehydratase"/>
    <property type="match status" value="1"/>
</dbReference>
<dbReference type="Pfam" id="PF00109">
    <property type="entry name" value="ketoacyl-synt"/>
    <property type="match status" value="1"/>
</dbReference>
<dbReference type="InterPro" id="IPR014031">
    <property type="entry name" value="Ketoacyl_synth_C"/>
</dbReference>
<evidence type="ECO:0000259" key="2">
    <source>
        <dbReference type="PROSITE" id="PS52004"/>
    </source>
</evidence>
<dbReference type="Gene3D" id="3.40.47.10">
    <property type="match status" value="1"/>
</dbReference>
<dbReference type="GO" id="GO:0004312">
    <property type="term" value="F:fatty acid synthase activity"/>
    <property type="evidence" value="ECO:0007669"/>
    <property type="project" value="TreeGrafter"/>
</dbReference>
<gene>
    <name evidence="3" type="ORF">GEV33_004679</name>
</gene>
<reference evidence="3" key="2">
    <citation type="submission" date="2021-08" db="EMBL/GenBank/DDBJ databases">
        <authorList>
            <person name="Eriksson T."/>
        </authorList>
    </citation>
    <scope>NUCLEOTIDE SEQUENCE</scope>
    <source>
        <strain evidence="3">Stoneville</strain>
        <tissue evidence="3">Whole head</tissue>
    </source>
</reference>
<dbReference type="InterPro" id="IPR020841">
    <property type="entry name" value="PKS_Beta-ketoAc_synthase_dom"/>
</dbReference>
<dbReference type="SMART" id="SM00825">
    <property type="entry name" value="PKS_KS"/>
    <property type="match status" value="1"/>
</dbReference>
<reference evidence="3" key="1">
    <citation type="journal article" date="2020" name="J Insects Food Feed">
        <title>The yellow mealworm (Tenebrio molitor) genome: a resource for the emerging insects as food and feed industry.</title>
        <authorList>
            <person name="Eriksson T."/>
            <person name="Andere A."/>
            <person name="Kelstrup H."/>
            <person name="Emery V."/>
            <person name="Picard C."/>
        </authorList>
    </citation>
    <scope>NUCLEOTIDE SEQUENCE</scope>
    <source>
        <strain evidence="3">Stoneville</strain>
        <tissue evidence="3">Whole head</tissue>
    </source>
</reference>
<keyword evidence="1" id="KW-0808">Transferase</keyword>
<accession>A0A8J6HPT3</accession>
<dbReference type="InterPro" id="IPR042104">
    <property type="entry name" value="PKS_dehydratase_sf"/>
</dbReference>
<feature type="domain" description="Ketosynthase family 3 (KS3)" evidence="2">
    <location>
        <begin position="21"/>
        <end position="425"/>
    </location>
</feature>